<dbReference type="AlphaFoldDB" id="D6TSD3"/>
<dbReference type="EMBL" id="ADVG01000003">
    <property type="protein sequence ID" value="EFH83334.1"/>
    <property type="molecule type" value="Genomic_DNA"/>
</dbReference>
<comment type="caution">
    <text evidence="2">The sequence shown here is derived from an EMBL/GenBank/DDBJ whole genome shotgun (WGS) entry which is preliminary data.</text>
</comment>
<evidence type="ECO:0000313" key="3">
    <source>
        <dbReference type="Proteomes" id="UP000004508"/>
    </source>
</evidence>
<dbReference type="STRING" id="485913.Krac_4282"/>
<organism evidence="2 3">
    <name type="scientific">Ktedonobacter racemifer DSM 44963</name>
    <dbReference type="NCBI Taxonomy" id="485913"/>
    <lineage>
        <taxon>Bacteria</taxon>
        <taxon>Bacillati</taxon>
        <taxon>Chloroflexota</taxon>
        <taxon>Ktedonobacteria</taxon>
        <taxon>Ktedonobacterales</taxon>
        <taxon>Ktedonobacteraceae</taxon>
        <taxon>Ktedonobacter</taxon>
    </lineage>
</organism>
<protein>
    <submittedName>
        <fullName evidence="2">Uncharacterized protein</fullName>
    </submittedName>
</protein>
<name>D6TSD3_KTERA</name>
<keyword evidence="3" id="KW-1185">Reference proteome</keyword>
<reference evidence="2 3" key="1">
    <citation type="journal article" date="2011" name="Stand. Genomic Sci.">
        <title>Non-contiguous finished genome sequence and contextual data of the filamentous soil bacterium Ktedonobacter racemifer type strain (SOSP1-21).</title>
        <authorList>
            <person name="Chang Y.J."/>
            <person name="Land M."/>
            <person name="Hauser L."/>
            <person name="Chertkov O."/>
            <person name="Del Rio T.G."/>
            <person name="Nolan M."/>
            <person name="Copeland A."/>
            <person name="Tice H."/>
            <person name="Cheng J.F."/>
            <person name="Lucas S."/>
            <person name="Han C."/>
            <person name="Goodwin L."/>
            <person name="Pitluck S."/>
            <person name="Ivanova N."/>
            <person name="Ovchinikova G."/>
            <person name="Pati A."/>
            <person name="Chen A."/>
            <person name="Palaniappan K."/>
            <person name="Mavromatis K."/>
            <person name="Liolios K."/>
            <person name="Brettin T."/>
            <person name="Fiebig A."/>
            <person name="Rohde M."/>
            <person name="Abt B."/>
            <person name="Goker M."/>
            <person name="Detter J.C."/>
            <person name="Woyke T."/>
            <person name="Bristow J."/>
            <person name="Eisen J.A."/>
            <person name="Markowitz V."/>
            <person name="Hugenholtz P."/>
            <person name="Kyrpides N.C."/>
            <person name="Klenk H.P."/>
            <person name="Lapidus A."/>
        </authorList>
    </citation>
    <scope>NUCLEOTIDE SEQUENCE [LARGE SCALE GENOMIC DNA]</scope>
    <source>
        <strain evidence="3">DSM 44963</strain>
    </source>
</reference>
<evidence type="ECO:0000256" key="1">
    <source>
        <dbReference type="SAM" id="MobiDB-lite"/>
    </source>
</evidence>
<dbReference type="OrthoDB" id="5297558at2"/>
<feature type="compositionally biased region" description="Polar residues" evidence="1">
    <location>
        <begin position="1"/>
        <end position="19"/>
    </location>
</feature>
<dbReference type="InParanoid" id="D6TSD3"/>
<sequence length="101" mass="11446">MQSHQVFSTAQRKQVNPIDNTHDIELSDGRVVRLTPEQALAFLTWLHDQMPDLPEALAAWLAQQQPSHDLPPLEPYCVVERSPDGFYHIADFGLDLPDDSL</sequence>
<gene>
    <name evidence="2" type="ORF">Krac_4282</name>
</gene>
<evidence type="ECO:0000313" key="2">
    <source>
        <dbReference type="EMBL" id="EFH83334.1"/>
    </source>
</evidence>
<accession>D6TSD3</accession>
<feature type="region of interest" description="Disordered" evidence="1">
    <location>
        <begin position="1"/>
        <end position="21"/>
    </location>
</feature>
<dbReference type="Proteomes" id="UP000004508">
    <property type="component" value="Unassembled WGS sequence"/>
</dbReference>
<proteinExistence type="predicted"/>